<accession>A0A1S9P6S5</accession>
<sequence>MNWNAFNPHNDSYEDAFEAFCIQIFEHHLRRFYKSELSEFFAISGAGGDGGVEAYGVVQNGTIGLQAKWFRTALTAGQIGKIKASILTALKIRPEIIEYIICLPKKINAKKSTKGKKITANDEQQRIEAMEATVKKTYPDLKITWWFSNQLLEQLENPDCQFIEPYWFGRNFLTLEKLRSKFSNQKKHAWLKARYVPDLNAEGVIASHYDELCLGDDFKEDLNLKLDKLSTRLSQAEDLIKHYIPTVEDDEQLKQGLENVIISFGEHQANIMLLKDATEKNKEEVQLKALPEYGVWNLKLALDRNRPTNVQRPLVKKLSDALDEIHKIHVTQYLTALSDHLKRKIKILFGGPGTGKTQGLAFCTSKHLAGNQPALITPAKGTPCNNWTQILSAALEYPERNADELFIALEALAILEMRRLALEAPNKKKTAIVLIAVDGLEEDVNHWVNWYDRINDTENLVKEYPRLRFLFSARGYFNDHERLSEDVPFEHVILPDDGDVSVWDAAQIYFSPQHFNIRNVSESVMARIESLYALKLFSELYQGKDLATREDVHTDLRSLLIKKINVLDEEFKNSSDRSFSHSSAPVSDVLTVIANQFYNKNKLERTALLGILTKEIPSLTYSELEHMLDFLADRAVLTAGHVAVDDIIKTHETIYYVSYQSIIEHVITENIYKSIIEGRIDHIPEIIISGLVAPRSTPRIDPEAIFPNETIIEAILKRVFLKTGKLVGENGYLSNNLEPNSIPGLQMVVLAVASESLGQQYDALVTQWLQSGHWHQQNLFIRLIRPATKLRTYFNAMWLHRKLIAIPTVFERDKFLWADRRQRNEDSYVGLESAIYPFANYDTSLYPFDTFDQEPLIYAWCLSSPNRSFRREIRSSLLNWANLNITEWTKLLSLMIELDDTQTIEDLASVTLGLAHTLKKADDIKIIAEWAIEHIFKNRDRFVSSRIREGFRSIVEKAFENGVLTSEGAQKARPLHFDQVRFIPLAKDVLSKAGEQFYPIISDLAWYVIDDGYKAFLEDSYNAEVFKEEDCHAIHFLKDYAVNYNLDNLSPHIWACGAAIAWIREKFGFKDTTGTMAHLPSHGEKGIIMYFAEKYVWQSVYYLQGYLSEHLKLVQHNHFVETYSALTNLPNPSEGIMHNGNLLNDYYDFSPPVWVIPENLVKTVALNDSLTENIRHEIDGKPHLNLPSWLNHRDDNGKDWTHLYNEVMLEDKNGVVYGRLTANAILIKPSEFNDLLKVIKESPKTIYFTSGLDTLFAHTSGSFYQNPSNIVANKFLVENGSKTELVIDDEDCWLNHSIIKVIKSDNNDELYYFLPSKLVREITGIEQLKGKRLKDKDDQTIGFVTNTEDLETKDEQKLTFILADKIDSGLETSGYQMIWFIELFKRTTLKTEKDILFLRRTQKYLVWKEDGRYKSVKFWDKDSSN</sequence>
<dbReference type="STRING" id="1792845.BC343_19715"/>
<dbReference type="EMBL" id="MBTF01000039">
    <property type="protein sequence ID" value="OOQ56654.1"/>
    <property type="molecule type" value="Genomic_DNA"/>
</dbReference>
<name>A0A1S9P6S5_9SPHI</name>
<dbReference type="Proteomes" id="UP000189739">
    <property type="component" value="Unassembled WGS sequence"/>
</dbReference>
<comment type="caution">
    <text evidence="1">The sequence shown here is derived from an EMBL/GenBank/DDBJ whole genome shotgun (WGS) entry which is preliminary data.</text>
</comment>
<evidence type="ECO:0000313" key="2">
    <source>
        <dbReference type="Proteomes" id="UP000189739"/>
    </source>
</evidence>
<gene>
    <name evidence="1" type="ORF">BC343_19715</name>
</gene>
<dbReference type="RefSeq" id="WP_078351619.1">
    <property type="nucleotide sequence ID" value="NZ_MBTF01000039.1"/>
</dbReference>
<organism evidence="1 2">
    <name type="scientific">Mucilaginibacter pedocola</name>
    <dbReference type="NCBI Taxonomy" id="1792845"/>
    <lineage>
        <taxon>Bacteria</taxon>
        <taxon>Pseudomonadati</taxon>
        <taxon>Bacteroidota</taxon>
        <taxon>Sphingobacteriia</taxon>
        <taxon>Sphingobacteriales</taxon>
        <taxon>Sphingobacteriaceae</taxon>
        <taxon>Mucilaginibacter</taxon>
    </lineage>
</organism>
<evidence type="ECO:0000313" key="1">
    <source>
        <dbReference type="EMBL" id="OOQ56654.1"/>
    </source>
</evidence>
<dbReference type="OrthoDB" id="9757917at2"/>
<proteinExistence type="predicted"/>
<reference evidence="1 2" key="1">
    <citation type="submission" date="2016-07" db="EMBL/GenBank/DDBJ databases">
        <title>Genomic analysis of zinc-resistant bacterium Mucilaginibacter pedocola TBZ30.</title>
        <authorList>
            <person name="Huang J."/>
            <person name="Tang J."/>
        </authorList>
    </citation>
    <scope>NUCLEOTIDE SEQUENCE [LARGE SCALE GENOMIC DNA]</scope>
    <source>
        <strain evidence="1 2">TBZ30</strain>
    </source>
</reference>
<protein>
    <submittedName>
        <fullName evidence="1">Uncharacterized protein</fullName>
    </submittedName>
</protein>
<keyword evidence="2" id="KW-1185">Reference proteome</keyword>